<name>A0A6H1Z7J8_9ZZZZ</name>
<evidence type="ECO:0008006" key="3">
    <source>
        <dbReference type="Google" id="ProtNLM"/>
    </source>
</evidence>
<evidence type="ECO:0000313" key="1">
    <source>
        <dbReference type="EMBL" id="QJA43265.1"/>
    </source>
</evidence>
<dbReference type="EMBL" id="MT141181">
    <property type="protein sequence ID" value="QJA43265.1"/>
    <property type="molecule type" value="Genomic_DNA"/>
</dbReference>
<dbReference type="EMBL" id="MT141874">
    <property type="protein sequence ID" value="QJA71444.1"/>
    <property type="molecule type" value="Genomic_DNA"/>
</dbReference>
<proteinExistence type="predicted"/>
<evidence type="ECO:0000313" key="2">
    <source>
        <dbReference type="EMBL" id="QJA71444.1"/>
    </source>
</evidence>
<protein>
    <recommendedName>
        <fullName evidence="3">Peptidase</fullName>
    </recommendedName>
</protein>
<organism evidence="1">
    <name type="scientific">viral metagenome</name>
    <dbReference type="NCBI Taxonomy" id="1070528"/>
    <lineage>
        <taxon>unclassified sequences</taxon>
        <taxon>metagenomes</taxon>
        <taxon>organismal metagenomes</taxon>
    </lineage>
</organism>
<dbReference type="AlphaFoldDB" id="A0A6H1Z7J8"/>
<gene>
    <name evidence="2" type="ORF">MM415A03175_0004</name>
    <name evidence="1" type="ORF">MM415B01989_0014</name>
</gene>
<accession>A0A6H1Z7J8</accession>
<sequence length="116" mass="13273">MLLKPGIDFSRLSQDCRRSLPTVAAVYAEYGLQFVITSMNDRDHGAGSLHYSNDAYDVGLARRSALLPGFFDDHADNRIEWSLIEFEIYERIKKKIGPGFDVVRESDHIHIEFDPK</sequence>
<reference evidence="1" key="1">
    <citation type="submission" date="2020-03" db="EMBL/GenBank/DDBJ databases">
        <title>The deep terrestrial virosphere.</title>
        <authorList>
            <person name="Holmfeldt K."/>
            <person name="Nilsson E."/>
            <person name="Simone D."/>
            <person name="Lopez-Fernandez M."/>
            <person name="Wu X."/>
            <person name="de Brujin I."/>
            <person name="Lundin D."/>
            <person name="Andersson A."/>
            <person name="Bertilsson S."/>
            <person name="Dopson M."/>
        </authorList>
    </citation>
    <scope>NUCLEOTIDE SEQUENCE</scope>
    <source>
        <strain evidence="2">MM415A03175</strain>
        <strain evidence="1">MM415B01989</strain>
    </source>
</reference>